<name>A0A822K0I5_XANCJ</name>
<evidence type="ECO:0000313" key="1">
    <source>
        <dbReference type="EMBL" id="CAD0335774.1"/>
    </source>
</evidence>
<organism evidence="1">
    <name type="scientific">Xanthomonas campestris pv. juglandis</name>
    <name type="common">Xanthomonas arboricola pv. juglandis</name>
    <dbReference type="NCBI Taxonomy" id="195709"/>
    <lineage>
        <taxon>Bacteria</taxon>
        <taxon>Pseudomonadati</taxon>
        <taxon>Pseudomonadota</taxon>
        <taxon>Gammaproteobacteria</taxon>
        <taxon>Lysobacterales</taxon>
        <taxon>Lysobacteraceae</taxon>
        <taxon>Xanthomonas</taxon>
    </lineage>
</organism>
<reference evidence="1 3" key="1">
    <citation type="submission" date="2020-07" db="EMBL/GenBank/DDBJ databases">
        <authorList>
            <person name="Teixeira M."/>
        </authorList>
    </citation>
    <scope>NUCLEOTIDE SEQUENCE</scope>
    <source>
        <strain evidence="2">3</strain>
        <strain evidence="1">Xanthomonas arboricola pv. juglandis CPBF 427</strain>
    </source>
</reference>
<sequence>MALDLDENVEVDSVVSRDRSVESKVVFEDSSGLILRALSFPIDNLVMKYANEVGISKKNASEHASEVIRYLALCALYPQKKFPMARTVDRFWHEFIVNTVDYVNFCKAVAGRYIHHKPAGSSANDGGVDLMGDYKFFRFAYERHFGEAPPPQFWPNLELGPGGFGDCFNCWVMSDEDVV</sequence>
<evidence type="ECO:0000313" key="3">
    <source>
        <dbReference type="Proteomes" id="UP000514411"/>
    </source>
</evidence>
<dbReference type="EMBL" id="LR861807">
    <property type="protein sequence ID" value="CAD1794771.1"/>
    <property type="molecule type" value="Genomic_DNA"/>
</dbReference>
<protein>
    <submittedName>
        <fullName evidence="1">Uncharacterized protein</fullName>
    </submittedName>
</protein>
<dbReference type="RefSeq" id="WP_144422101.1">
    <property type="nucleotide sequence ID" value="NZ_CP012251.1"/>
</dbReference>
<gene>
    <name evidence="2" type="ORF">XSP_003038</name>
    <name evidence="1" type="ORF">XSP_003064</name>
</gene>
<dbReference type="EMBL" id="LR824643">
    <property type="protein sequence ID" value="CAD0335774.1"/>
    <property type="molecule type" value="Genomic_DNA"/>
</dbReference>
<evidence type="ECO:0000313" key="2">
    <source>
        <dbReference type="EMBL" id="CAD1794771.1"/>
    </source>
</evidence>
<proteinExistence type="predicted"/>
<dbReference type="AlphaFoldDB" id="A0A822K0I5"/>
<accession>A0A822K0I5</accession>
<dbReference type="OrthoDB" id="278697at2"/>
<dbReference type="Proteomes" id="UP000514411">
    <property type="component" value="Chromosome"/>
</dbReference>